<comment type="caution">
    <text evidence="3">The sequence shown here is derived from an EMBL/GenBank/DDBJ whole genome shotgun (WGS) entry which is preliminary data.</text>
</comment>
<dbReference type="Proteomes" id="UP001221142">
    <property type="component" value="Unassembled WGS sequence"/>
</dbReference>
<feature type="compositionally biased region" description="Basic and acidic residues" evidence="2">
    <location>
        <begin position="414"/>
        <end position="424"/>
    </location>
</feature>
<feature type="compositionally biased region" description="Pro residues" evidence="2">
    <location>
        <begin position="90"/>
        <end position="105"/>
    </location>
</feature>
<sequence length="483" mass="53610">MNPQPPIPTSVLDSFRKATTANAGPVAGPSQRPPQQGTAYPAFTADGRYATLPGSAAQPRPVPQNSMPNTTFVPIASFNRPSTLPLRPQYIPPPSAPMTPHPPAPNFTMQRPQTAPQPISSVPGSSHIPITPRPPIQSTPFTLPPSAPPPMPPVPAAEVDRHMHTKYLEGRSEWLANALNDTEKARKQLQQDRDMALDVGRRLNTDLRAAREAEARLRQERDDARAQLRQQQDALAREARLIQERDAARAQLKPQQEALAAAAATEQRLRKERDDARVQVSEYAVMHEEAQLFIQSIQHQKELLEQAVHALRTDNDQLKLTMRRFGQSAKAHFYRMQAQLDEAKAASQAKPAEPSIKSEPDMDVPELEDLDLQYPPEPSPPPLPAIASMSVGGGSVFSMDNLTPGSTFYTWDPPPDRKRGRPDCKEEEDDDDVDVKRPRRDSSSSDLEISMGPAFPIPRELNFDVKTLSSPVHYFMEIRRKAG</sequence>
<name>A0AAD7FZD1_9AGAR</name>
<feature type="compositionally biased region" description="Pro residues" evidence="2">
    <location>
        <begin position="131"/>
        <end position="142"/>
    </location>
</feature>
<dbReference type="EMBL" id="JARKIF010000001">
    <property type="protein sequence ID" value="KAJ7650998.1"/>
    <property type="molecule type" value="Genomic_DNA"/>
</dbReference>
<dbReference type="AlphaFoldDB" id="A0AAD7FZD1"/>
<feature type="compositionally biased region" description="Basic and acidic residues" evidence="2">
    <location>
        <begin position="434"/>
        <end position="443"/>
    </location>
</feature>
<accession>A0AAD7FZD1</accession>
<evidence type="ECO:0000256" key="2">
    <source>
        <dbReference type="SAM" id="MobiDB-lite"/>
    </source>
</evidence>
<feature type="coiled-coil region" evidence="1">
    <location>
        <begin position="175"/>
        <end position="245"/>
    </location>
</feature>
<feature type="region of interest" description="Disordered" evidence="2">
    <location>
        <begin position="342"/>
        <end position="362"/>
    </location>
</feature>
<organism evidence="3 4">
    <name type="scientific">Roridomyces roridus</name>
    <dbReference type="NCBI Taxonomy" id="1738132"/>
    <lineage>
        <taxon>Eukaryota</taxon>
        <taxon>Fungi</taxon>
        <taxon>Dikarya</taxon>
        <taxon>Basidiomycota</taxon>
        <taxon>Agaricomycotina</taxon>
        <taxon>Agaricomycetes</taxon>
        <taxon>Agaricomycetidae</taxon>
        <taxon>Agaricales</taxon>
        <taxon>Marasmiineae</taxon>
        <taxon>Mycenaceae</taxon>
        <taxon>Roridomyces</taxon>
    </lineage>
</organism>
<evidence type="ECO:0000313" key="4">
    <source>
        <dbReference type="Proteomes" id="UP001221142"/>
    </source>
</evidence>
<feature type="coiled-coil region" evidence="1">
    <location>
        <begin position="294"/>
        <end position="321"/>
    </location>
</feature>
<protein>
    <submittedName>
        <fullName evidence="3">Uncharacterized protein</fullName>
    </submittedName>
</protein>
<evidence type="ECO:0000313" key="3">
    <source>
        <dbReference type="EMBL" id="KAJ7650998.1"/>
    </source>
</evidence>
<proteinExistence type="predicted"/>
<feature type="compositionally biased region" description="Polar residues" evidence="2">
    <location>
        <begin position="107"/>
        <end position="124"/>
    </location>
</feature>
<reference evidence="3" key="1">
    <citation type="submission" date="2023-03" db="EMBL/GenBank/DDBJ databases">
        <title>Massive genome expansion in bonnet fungi (Mycena s.s.) driven by repeated elements and novel gene families across ecological guilds.</title>
        <authorList>
            <consortium name="Lawrence Berkeley National Laboratory"/>
            <person name="Harder C.B."/>
            <person name="Miyauchi S."/>
            <person name="Viragh M."/>
            <person name="Kuo A."/>
            <person name="Thoen E."/>
            <person name="Andreopoulos B."/>
            <person name="Lu D."/>
            <person name="Skrede I."/>
            <person name="Drula E."/>
            <person name="Henrissat B."/>
            <person name="Morin E."/>
            <person name="Kohler A."/>
            <person name="Barry K."/>
            <person name="LaButti K."/>
            <person name="Morin E."/>
            <person name="Salamov A."/>
            <person name="Lipzen A."/>
            <person name="Mereny Z."/>
            <person name="Hegedus B."/>
            <person name="Baldrian P."/>
            <person name="Stursova M."/>
            <person name="Weitz H."/>
            <person name="Taylor A."/>
            <person name="Grigoriev I.V."/>
            <person name="Nagy L.G."/>
            <person name="Martin F."/>
            <person name="Kauserud H."/>
        </authorList>
    </citation>
    <scope>NUCLEOTIDE SEQUENCE</scope>
    <source>
        <strain evidence="3">9284</strain>
    </source>
</reference>
<keyword evidence="1" id="KW-0175">Coiled coil</keyword>
<feature type="compositionally biased region" description="Polar residues" evidence="2">
    <location>
        <begin position="63"/>
        <end position="72"/>
    </location>
</feature>
<keyword evidence="4" id="KW-1185">Reference proteome</keyword>
<feature type="region of interest" description="Disordered" evidence="2">
    <location>
        <begin position="20"/>
        <end position="142"/>
    </location>
</feature>
<evidence type="ECO:0000256" key="1">
    <source>
        <dbReference type="SAM" id="Coils"/>
    </source>
</evidence>
<gene>
    <name evidence="3" type="ORF">FB45DRAFT_29434</name>
</gene>
<feature type="region of interest" description="Disordered" evidence="2">
    <location>
        <begin position="405"/>
        <end position="454"/>
    </location>
</feature>